<dbReference type="Proteomes" id="UP000006878">
    <property type="component" value="Chromosome"/>
</dbReference>
<dbReference type="PANTHER" id="PTHR40658:SF3">
    <property type="entry name" value="CLBS_DFSB FAMILY FOUR-HELIX BUNDLE PROTEIN"/>
    <property type="match status" value="1"/>
</dbReference>
<dbReference type="InterPro" id="IPR012550">
    <property type="entry name" value="DUF1706"/>
</dbReference>
<keyword evidence="2" id="KW-1185">Reference proteome</keyword>
<gene>
    <name evidence="1" type="ordered locus">AARI_29610</name>
</gene>
<name>A0ABP1U813_GLUAR</name>
<accession>A0ABP1U813</accession>
<organism evidence="1 2">
    <name type="scientific">Glutamicibacter arilaitensis (strain DSM 16368 / CIP 108037 / IAM 15318 / JCM 13566 / NCIMB 14258 / Re117)</name>
    <name type="common">Arthrobacter arilaitensis</name>
    <dbReference type="NCBI Taxonomy" id="861360"/>
    <lineage>
        <taxon>Bacteria</taxon>
        <taxon>Bacillati</taxon>
        <taxon>Actinomycetota</taxon>
        <taxon>Actinomycetes</taxon>
        <taxon>Micrococcales</taxon>
        <taxon>Micrococcaceae</taxon>
        <taxon>Glutamicibacter</taxon>
    </lineage>
</organism>
<reference evidence="2" key="2">
    <citation type="submission" date="2010-07" db="EMBL/GenBank/DDBJ databases">
        <title>Complete genome sequence of Arthrobacter arilaitensis (strain DSM 16368 / CIP 108037 / JCM 13566 / Re117).</title>
        <authorList>
            <person name="Genoscope."/>
        </authorList>
    </citation>
    <scope>NUCLEOTIDE SEQUENCE [LARGE SCALE GENOMIC DNA]</scope>
    <source>
        <strain evidence="2">DSM 16368 / CIP 108037 / IAM 15318 / JCM 13566 / Re117</strain>
    </source>
</reference>
<proteinExistence type="predicted"/>
<dbReference type="Gene3D" id="1.20.120.450">
    <property type="entry name" value="dinb family like domain"/>
    <property type="match status" value="1"/>
</dbReference>
<reference evidence="2" key="1">
    <citation type="journal article" date="2010" name="PLoS ONE">
        <title>The Arthrobacter arilaitensis Re117 genome sequence reveals its genetic adaptation to the surface of cheese.</title>
        <authorList>
            <person name="Monnet C."/>
            <person name="Loux V."/>
            <person name="Gibrat J.F."/>
            <person name="Spinnler E."/>
            <person name="Barbe V."/>
            <person name="Vacherie B."/>
            <person name="Gavory F."/>
            <person name="Gourbeyre E."/>
            <person name="Siguier P."/>
            <person name="Chandler M."/>
            <person name="Elleuch R."/>
            <person name="Irlinger F."/>
            <person name="Vallaeys T."/>
        </authorList>
    </citation>
    <scope>NUCLEOTIDE SEQUENCE</scope>
    <source>
        <strain evidence="2">DSM 16368 / CIP 108037 / IAM 15318 / JCM 13566 / Re117</strain>
    </source>
</reference>
<dbReference type="PANTHER" id="PTHR40658">
    <property type="match status" value="1"/>
</dbReference>
<dbReference type="PIRSF" id="PIRSF031551">
    <property type="entry name" value="DUF1706"/>
    <property type="match status" value="1"/>
</dbReference>
<protein>
    <recommendedName>
        <fullName evidence="3">ClbS/DfsB family four-helix bundle protein</fullName>
    </recommendedName>
</protein>
<dbReference type="InterPro" id="IPR034660">
    <property type="entry name" value="DinB/YfiT-like"/>
</dbReference>
<dbReference type="Pfam" id="PF08020">
    <property type="entry name" value="DUF1706"/>
    <property type="match status" value="1"/>
</dbReference>
<dbReference type="EMBL" id="FQ311875">
    <property type="protein sequence ID" value="CBT77158.1"/>
    <property type="molecule type" value="Genomic_DNA"/>
</dbReference>
<dbReference type="SUPFAM" id="SSF109854">
    <property type="entry name" value="DinB/YfiT-like putative metalloenzymes"/>
    <property type="match status" value="1"/>
</dbReference>
<evidence type="ECO:0008006" key="3">
    <source>
        <dbReference type="Google" id="ProtNLM"/>
    </source>
</evidence>
<evidence type="ECO:0000313" key="2">
    <source>
        <dbReference type="Proteomes" id="UP000006878"/>
    </source>
</evidence>
<evidence type="ECO:0000313" key="1">
    <source>
        <dbReference type="EMBL" id="CBT77158.1"/>
    </source>
</evidence>
<sequence length="186" mass="21394">MGDWEKTRNRRLEHGLAVPQSKAELLYAVEDGYGKLARDLVRVPETRAREMSLPGHKAETMMSPADLVAYLIGWNETVLSWHELRSRGIEPEFPAPGLTWNQLGDLAQRFYRDYADLSWPELLERFEQAKSGIVSLITGLSDEELYGEPWYGKYTAGRMIQFNTSSPYANARRRIRAWLREQSTTA</sequence>